<dbReference type="PANTHER" id="PTHR33434">
    <property type="entry name" value="DEGV DOMAIN-CONTAINING PROTEIN DR_1986-RELATED"/>
    <property type="match status" value="1"/>
</dbReference>
<dbReference type="Proteomes" id="UP000031189">
    <property type="component" value="Unassembled WGS sequence"/>
</dbReference>
<dbReference type="Gene3D" id="3.40.50.10440">
    <property type="entry name" value="Dihydroxyacetone kinase, domain 1"/>
    <property type="match status" value="1"/>
</dbReference>
<dbReference type="PANTHER" id="PTHR33434:SF3">
    <property type="entry name" value="DEGV DOMAIN-CONTAINING PROTEIN YITS"/>
    <property type="match status" value="1"/>
</dbReference>
<dbReference type="OrthoDB" id="9780660at2"/>
<dbReference type="EMBL" id="JWHR01000039">
    <property type="protein sequence ID" value="KHS58298.1"/>
    <property type="molecule type" value="Genomic_DNA"/>
</dbReference>
<comment type="caution">
    <text evidence="3">The sequence shown here is derived from an EMBL/GenBank/DDBJ whole genome shotgun (WGS) entry which is preliminary data.</text>
</comment>
<dbReference type="GO" id="GO:0008289">
    <property type="term" value="F:lipid binding"/>
    <property type="evidence" value="ECO:0007669"/>
    <property type="project" value="UniProtKB-KW"/>
</dbReference>
<protein>
    <submittedName>
        <fullName evidence="3">DegV domain-containing protein</fullName>
    </submittedName>
</protein>
<dbReference type="InterPro" id="IPR003797">
    <property type="entry name" value="DegV"/>
</dbReference>
<sequence length="291" mass="33089">MAEYEIFTDATSDLPPEVIDSLGIKVIPMDFEMDGEIYSHYPDERELDSKSFYKMAEEGVTITTTQITPVRFIEYFTPILKEGKDILYICFSSGLSGTYGSSEIAILNLKEDYPDRKIMSIDSLCASSGEGLLVYLAAKEKENGKTIEELYDWVERNRLNICHWYKVDDLFHLKRGGRISSVAATFGTALNIKPLLNMDNDGKLQLIEKLRGTKTCEHHMINKLKDNYLPDKYNTIIISHADCEHEAVLLEQMLKKEFEVDEIIHSKIGPIIGAHSGKGTLLINFYGKQRE</sequence>
<dbReference type="Gene3D" id="3.30.1180.10">
    <property type="match status" value="1"/>
</dbReference>
<comment type="function">
    <text evidence="1">May bind long-chain fatty acids, such as palmitate, and may play a role in lipid transport or fatty acid metabolism.</text>
</comment>
<organism evidence="3 4">
    <name type="scientific">Terrisporobacter othiniensis</name>
    <dbReference type="NCBI Taxonomy" id="1577792"/>
    <lineage>
        <taxon>Bacteria</taxon>
        <taxon>Bacillati</taxon>
        <taxon>Bacillota</taxon>
        <taxon>Clostridia</taxon>
        <taxon>Peptostreptococcales</taxon>
        <taxon>Peptostreptococcaceae</taxon>
        <taxon>Terrisporobacter</taxon>
    </lineage>
</organism>
<keyword evidence="2" id="KW-0446">Lipid-binding</keyword>
<gene>
    <name evidence="3" type="ORF">QX51_03540</name>
</gene>
<proteinExistence type="predicted"/>
<dbReference type="STRING" id="1577792.QX51_03540"/>
<dbReference type="NCBIfam" id="TIGR00762">
    <property type="entry name" value="DegV"/>
    <property type="match status" value="1"/>
</dbReference>
<dbReference type="InterPro" id="IPR050270">
    <property type="entry name" value="DegV_domain_contain"/>
</dbReference>
<dbReference type="SUPFAM" id="SSF82549">
    <property type="entry name" value="DAK1/DegV-like"/>
    <property type="match status" value="1"/>
</dbReference>
<dbReference type="AlphaFoldDB" id="A0A0B3VZV3"/>
<keyword evidence="4" id="KW-1185">Reference proteome</keyword>
<reference evidence="3 4" key="1">
    <citation type="submission" date="2014-12" db="EMBL/GenBank/DDBJ databases">
        <title>Draft genome sequence of Terrisporobacter sp. 08-306576, isolated from the blood culture of a bacteremia patient.</title>
        <authorList>
            <person name="Lund L.C."/>
            <person name="Sydenham T.V."/>
            <person name="Hogh S.V."/>
            <person name="Skov M.N."/>
            <person name="Kemp M."/>
            <person name="Justesen U.S."/>
        </authorList>
    </citation>
    <scope>NUCLEOTIDE SEQUENCE [LARGE SCALE GENOMIC DNA]</scope>
    <source>
        <strain evidence="3 4">08-306576</strain>
    </source>
</reference>
<dbReference type="Gene3D" id="2.20.28.50">
    <property type="entry name" value="degv family protein"/>
    <property type="match status" value="1"/>
</dbReference>
<evidence type="ECO:0000313" key="3">
    <source>
        <dbReference type="EMBL" id="KHS58298.1"/>
    </source>
</evidence>
<dbReference type="RefSeq" id="WP_039678538.1">
    <property type="nucleotide sequence ID" value="NZ_JAWGXO010000011.1"/>
</dbReference>
<name>A0A0B3VZV3_9FIRM</name>
<accession>A0A0B3VZV3</accession>
<evidence type="ECO:0000256" key="1">
    <source>
        <dbReference type="ARBA" id="ARBA00003238"/>
    </source>
</evidence>
<dbReference type="PROSITE" id="PS51482">
    <property type="entry name" value="DEGV"/>
    <property type="match status" value="1"/>
</dbReference>
<evidence type="ECO:0000313" key="4">
    <source>
        <dbReference type="Proteomes" id="UP000031189"/>
    </source>
</evidence>
<dbReference type="Pfam" id="PF02645">
    <property type="entry name" value="DegV"/>
    <property type="match status" value="1"/>
</dbReference>
<evidence type="ECO:0000256" key="2">
    <source>
        <dbReference type="ARBA" id="ARBA00023121"/>
    </source>
</evidence>
<dbReference type="InterPro" id="IPR043168">
    <property type="entry name" value="DegV_C"/>
</dbReference>